<reference evidence="1" key="1">
    <citation type="submission" date="2010-10" db="EMBL/GenBank/DDBJ databases">
        <authorList>
            <consortium name="US DOE Joint Genome Institute (JGI-PGF)"/>
            <person name="Lucas S."/>
            <person name="Copeland A."/>
            <person name="Lapidus A."/>
            <person name="Bruce D."/>
            <person name="Goodwin L."/>
            <person name="Pitluck S."/>
            <person name="Kyrpides N."/>
            <person name="Mavromatis K."/>
            <person name="Detter J.C."/>
            <person name="Han C."/>
            <person name="Land M."/>
            <person name="Hauser L."/>
            <person name="Markowitz V."/>
            <person name="Cheng J.-F."/>
            <person name="Hugenholtz P."/>
            <person name="Woyke T."/>
            <person name="Wu D."/>
            <person name="Pukall R."/>
            <person name="Wahrenburg C."/>
            <person name="Brambilla E."/>
            <person name="Klenk H.-P."/>
            <person name="Eisen J.A."/>
        </authorList>
    </citation>
    <scope>NUCLEOTIDE SEQUENCE [LARGE SCALE GENOMIC DNA]</scope>
    <source>
        <strain evidence="1">DSM 13965</strain>
    </source>
</reference>
<protein>
    <submittedName>
        <fullName evidence="1">ADP-ribosylglycohydrolase</fullName>
    </submittedName>
</protein>
<evidence type="ECO:0000313" key="1">
    <source>
        <dbReference type="EMBL" id="EKP94217.1"/>
    </source>
</evidence>
<accession>K6PMT8</accession>
<dbReference type="SUPFAM" id="SSF101478">
    <property type="entry name" value="ADP-ribosylglycohydrolase"/>
    <property type="match status" value="1"/>
</dbReference>
<dbReference type="EMBL" id="AENY02000003">
    <property type="protein sequence ID" value="EKP94217.1"/>
    <property type="molecule type" value="Genomic_DNA"/>
</dbReference>
<proteinExistence type="predicted"/>
<dbReference type="InterPro" id="IPR036705">
    <property type="entry name" value="Ribosyl_crysJ1_sf"/>
</dbReference>
<dbReference type="RefSeq" id="WP_006904223.1">
    <property type="nucleotide sequence ID" value="NZ_JH976535.1"/>
</dbReference>
<name>K6PMT8_9FIRM</name>
<dbReference type="HOGENOM" id="CLU_871347_0_0_9"/>
<dbReference type="Gene3D" id="1.10.4080.10">
    <property type="entry name" value="ADP-ribosylation/Crystallin J1"/>
    <property type="match status" value="1"/>
</dbReference>
<sequence length="313" mass="30085">MTSSPVDEPAGRRIAAALWGLACGEAVGRAWGSPQAASGWPTTPPAGPAGLRVGPATRLVIALARAVAAGEGRVDPSPPVEVTAALAGSAPGPLDPALWAVVAGLINRPDDLQWLVEDGVALVQVVAGAAPVPPPAPAALAAAAAVAAAVSAAVAGEGPEAVLDRATEAAAAAVAVAGSAAGGEEPAAAVAHALDTLRLTLAGRGAGEPPGRLAAILRSRWEPGLEPSRAVPFALVLAAACGDAGRAIQEAAGAGLPGAASPGAAPVAPVLAALAGSVAGALAPASVPAAWTGALDELAQDMERLVPELARLR</sequence>
<gene>
    <name evidence="1" type="ORF">ThesuDRAFT_01947</name>
</gene>
<dbReference type="AlphaFoldDB" id="K6PMT8"/>
<keyword evidence="2" id="KW-1185">Reference proteome</keyword>
<organism evidence="1 2">
    <name type="scientific">Thermaerobacter subterraneus DSM 13965</name>
    <dbReference type="NCBI Taxonomy" id="867903"/>
    <lineage>
        <taxon>Bacteria</taxon>
        <taxon>Bacillati</taxon>
        <taxon>Bacillota</taxon>
        <taxon>Clostridia</taxon>
        <taxon>Eubacteriales</taxon>
        <taxon>Clostridiales Family XVII. Incertae Sedis</taxon>
        <taxon>Thermaerobacter</taxon>
    </lineage>
</organism>
<reference evidence="1" key="2">
    <citation type="submission" date="2012-10" db="EMBL/GenBank/DDBJ databases">
        <title>Improved high-quality draft of Thermaerobacter subterraneus C21, DSM 13965.</title>
        <authorList>
            <consortium name="DOE Joint Genome Institute"/>
            <person name="Eisen J."/>
            <person name="Huntemann M."/>
            <person name="Wei C.-L."/>
            <person name="Han J."/>
            <person name="Detter J.C."/>
            <person name="Han C."/>
            <person name="Tapia R."/>
            <person name="Chen A."/>
            <person name="Kyrpides N."/>
            <person name="Mavromatis K."/>
            <person name="Markowitz V."/>
            <person name="Szeto E."/>
            <person name="Ivanova N."/>
            <person name="Mikhailova N."/>
            <person name="Ovchinnikova G."/>
            <person name="Pagani I."/>
            <person name="Pati A."/>
            <person name="Goodwin L."/>
            <person name="Nordberg H.P."/>
            <person name="Cantor M.N."/>
            <person name="Hua S.X."/>
            <person name="Woyke T."/>
            <person name="Eisen J."/>
            <person name="Klenk H.-P."/>
        </authorList>
    </citation>
    <scope>NUCLEOTIDE SEQUENCE [LARGE SCALE GENOMIC DNA]</scope>
    <source>
        <strain evidence="1">DSM 13965</strain>
    </source>
</reference>
<comment type="caution">
    <text evidence="1">The sequence shown here is derived from an EMBL/GenBank/DDBJ whole genome shotgun (WGS) entry which is preliminary data.</text>
</comment>
<dbReference type="GO" id="GO:0016787">
    <property type="term" value="F:hydrolase activity"/>
    <property type="evidence" value="ECO:0007669"/>
    <property type="project" value="UniProtKB-KW"/>
</dbReference>
<dbReference type="Proteomes" id="UP000005710">
    <property type="component" value="Unassembled WGS sequence"/>
</dbReference>
<dbReference type="STRING" id="867903.ThesuDRAFT_01947"/>
<evidence type="ECO:0000313" key="2">
    <source>
        <dbReference type="Proteomes" id="UP000005710"/>
    </source>
</evidence>